<evidence type="ECO:0000313" key="4">
    <source>
        <dbReference type="EMBL" id="CAB4179656.1"/>
    </source>
</evidence>
<evidence type="ECO:0000313" key="3">
    <source>
        <dbReference type="EMBL" id="CAB4175165.1"/>
    </source>
</evidence>
<gene>
    <name evidence="4" type="ORF">UFOVP1032_39</name>
    <name evidence="5" type="ORF">UFOVP1125_107</name>
    <name evidence="6" type="ORF">UFOVP1173_53</name>
    <name evidence="7" type="ORF">UFOVP1241_123</name>
    <name evidence="8" type="ORF">UFOVP1491_39</name>
    <name evidence="9" type="ORF">UFOVP1579_39</name>
    <name evidence="1" type="ORF">UFOVP485_82</name>
    <name evidence="2" type="ORF">UFOVP575_34</name>
    <name evidence="3" type="ORF">UFOVP963_126</name>
</gene>
<dbReference type="EMBL" id="LR797080">
    <property type="protein sequence ID" value="CAB4185776.1"/>
    <property type="molecule type" value="Genomic_DNA"/>
</dbReference>
<name>A0A6J5MV80_9CAUD</name>
<evidence type="ECO:0000313" key="9">
    <source>
        <dbReference type="EMBL" id="CAB5231213.1"/>
    </source>
</evidence>
<evidence type="ECO:0000313" key="8">
    <source>
        <dbReference type="EMBL" id="CAB4217526.1"/>
    </source>
</evidence>
<dbReference type="EMBL" id="LR796551">
    <property type="protein sequence ID" value="CAB4150824.1"/>
    <property type="molecule type" value="Genomic_DNA"/>
</dbReference>
<dbReference type="EMBL" id="LR798431">
    <property type="protein sequence ID" value="CAB5231213.1"/>
    <property type="molecule type" value="Genomic_DNA"/>
</dbReference>
<accession>A0A6J5MV80</accession>
<dbReference type="EMBL" id="LR797188">
    <property type="protein sequence ID" value="CAB4192896.1"/>
    <property type="molecule type" value="Genomic_DNA"/>
</dbReference>
<evidence type="ECO:0000313" key="1">
    <source>
        <dbReference type="EMBL" id="CAB4145967.1"/>
    </source>
</evidence>
<organism evidence="2">
    <name type="scientific">uncultured Caudovirales phage</name>
    <dbReference type="NCBI Taxonomy" id="2100421"/>
    <lineage>
        <taxon>Viruses</taxon>
        <taxon>Duplodnaviria</taxon>
        <taxon>Heunggongvirae</taxon>
        <taxon>Uroviricota</taxon>
        <taxon>Caudoviricetes</taxon>
        <taxon>Peduoviridae</taxon>
        <taxon>Maltschvirus</taxon>
        <taxon>Maltschvirus maltsch</taxon>
    </lineage>
</organism>
<dbReference type="EMBL" id="LR796915">
    <property type="protein sequence ID" value="CAB4175165.1"/>
    <property type="molecule type" value="Genomic_DNA"/>
</dbReference>
<dbReference type="EMBL" id="LR797455">
    <property type="protein sequence ID" value="CAB4217526.1"/>
    <property type="molecule type" value="Genomic_DNA"/>
</dbReference>
<evidence type="ECO:0000313" key="6">
    <source>
        <dbReference type="EMBL" id="CAB4188944.1"/>
    </source>
</evidence>
<dbReference type="EMBL" id="LR796457">
    <property type="protein sequence ID" value="CAB4145967.1"/>
    <property type="molecule type" value="Genomic_DNA"/>
</dbReference>
<evidence type="ECO:0000313" key="2">
    <source>
        <dbReference type="EMBL" id="CAB4150824.1"/>
    </source>
</evidence>
<evidence type="ECO:0000313" key="7">
    <source>
        <dbReference type="EMBL" id="CAB4192896.1"/>
    </source>
</evidence>
<evidence type="ECO:0000313" key="5">
    <source>
        <dbReference type="EMBL" id="CAB4185776.1"/>
    </source>
</evidence>
<dbReference type="EMBL" id="LR797131">
    <property type="protein sequence ID" value="CAB4188944.1"/>
    <property type="molecule type" value="Genomic_DNA"/>
</dbReference>
<protein>
    <submittedName>
        <fullName evidence="2">Uncharacterized protein</fullName>
    </submittedName>
</protein>
<sequence>MAQSKALTVKVSVAKVIKALETKLAQVTKDFASQEASEAKFDKSREAWKKQASKILVDSFSKAENIRVNTRYNGTTNIDFDVNGVKLPEEPERDFEVIQSWRYKEMKEEIENALRVLRMTDEEVVSTSTMKSISQYL</sequence>
<dbReference type="EMBL" id="LR796983">
    <property type="protein sequence ID" value="CAB4179656.1"/>
    <property type="molecule type" value="Genomic_DNA"/>
</dbReference>
<reference evidence="2" key="1">
    <citation type="submission" date="2020-04" db="EMBL/GenBank/DDBJ databases">
        <authorList>
            <person name="Chiriac C."/>
            <person name="Salcher M."/>
            <person name="Ghai R."/>
            <person name="Kavagutti S V."/>
        </authorList>
    </citation>
    <scope>NUCLEOTIDE SEQUENCE</scope>
</reference>
<proteinExistence type="predicted"/>